<dbReference type="PANTHER" id="PTHR11257:SF12">
    <property type="entry name" value="EJACULATORY BULB-SPECIFIC PROTEIN 3-RELATED"/>
    <property type="match status" value="1"/>
</dbReference>
<accession>A0A653BZR3</accession>
<evidence type="ECO:0000313" key="1">
    <source>
        <dbReference type="EMBL" id="VEN41108.1"/>
    </source>
</evidence>
<dbReference type="PANTHER" id="PTHR11257">
    <property type="entry name" value="CHEMOSENSORY PROTEIN-RELATED"/>
    <property type="match status" value="1"/>
</dbReference>
<dbReference type="AlphaFoldDB" id="A0A653BZR3"/>
<reference evidence="1 2" key="1">
    <citation type="submission" date="2019-01" db="EMBL/GenBank/DDBJ databases">
        <authorList>
            <person name="Sayadi A."/>
        </authorList>
    </citation>
    <scope>NUCLEOTIDE SEQUENCE [LARGE SCALE GENOMIC DNA]</scope>
</reference>
<dbReference type="EMBL" id="CAACVG010006693">
    <property type="protein sequence ID" value="VEN41108.1"/>
    <property type="molecule type" value="Genomic_DNA"/>
</dbReference>
<evidence type="ECO:0000313" key="2">
    <source>
        <dbReference type="Proteomes" id="UP000410492"/>
    </source>
</evidence>
<dbReference type="InterPro" id="IPR036682">
    <property type="entry name" value="OS_D_A10/PebIII_sf"/>
</dbReference>
<dbReference type="Gene3D" id="1.10.2080.10">
    <property type="entry name" value="Insect odorant-binding protein A10/Ejaculatory bulb-specific protein 3"/>
    <property type="match status" value="1"/>
</dbReference>
<proteinExistence type="predicted"/>
<name>A0A653BZR3_CALMS</name>
<dbReference type="OrthoDB" id="6344725at2759"/>
<organism evidence="1 2">
    <name type="scientific">Callosobruchus maculatus</name>
    <name type="common">Southern cowpea weevil</name>
    <name type="synonym">Pulse bruchid</name>
    <dbReference type="NCBI Taxonomy" id="64391"/>
    <lineage>
        <taxon>Eukaryota</taxon>
        <taxon>Metazoa</taxon>
        <taxon>Ecdysozoa</taxon>
        <taxon>Arthropoda</taxon>
        <taxon>Hexapoda</taxon>
        <taxon>Insecta</taxon>
        <taxon>Pterygota</taxon>
        <taxon>Neoptera</taxon>
        <taxon>Endopterygota</taxon>
        <taxon>Coleoptera</taxon>
        <taxon>Polyphaga</taxon>
        <taxon>Cucujiformia</taxon>
        <taxon>Chrysomeloidea</taxon>
        <taxon>Chrysomelidae</taxon>
        <taxon>Bruchinae</taxon>
        <taxon>Bruchini</taxon>
        <taxon>Callosobruchus</taxon>
    </lineage>
</organism>
<gene>
    <name evidence="1" type="ORF">CALMAC_LOCUS5054</name>
</gene>
<protein>
    <submittedName>
        <fullName evidence="1">Uncharacterized protein</fullName>
    </submittedName>
</protein>
<dbReference type="Pfam" id="PF03392">
    <property type="entry name" value="OS-D"/>
    <property type="match status" value="1"/>
</dbReference>
<sequence length="141" mass="16234">MEMINSLLFNYISETMKCVILLVVLSVSFVFGADKYPNVFDDTNIDEILKNDRLVRQYIDCVEDKKPCTKQGQELKARVKDALETGCEKCTDKQKQGAKKVIRHLMKNKPAWWKELNDHLDPDGKYKAKFDAFIKEAEAGV</sequence>
<dbReference type="SUPFAM" id="SSF100910">
    <property type="entry name" value="Chemosensory protein Csp2"/>
    <property type="match status" value="1"/>
</dbReference>
<dbReference type="Proteomes" id="UP000410492">
    <property type="component" value="Unassembled WGS sequence"/>
</dbReference>
<keyword evidence="2" id="KW-1185">Reference proteome</keyword>
<dbReference type="InterPro" id="IPR005055">
    <property type="entry name" value="A10/PebIII"/>
</dbReference>